<dbReference type="SMART" id="SM00222">
    <property type="entry name" value="Sec7"/>
    <property type="match status" value="1"/>
</dbReference>
<evidence type="ECO:0000313" key="10">
    <source>
        <dbReference type="Proteomes" id="UP000663829"/>
    </source>
</evidence>
<evidence type="ECO:0000256" key="4">
    <source>
        <dbReference type="ARBA" id="ARBA00023136"/>
    </source>
</evidence>
<comment type="caution">
    <text evidence="8">The sequence shown here is derived from an EMBL/GenBank/DDBJ whole genome shotgun (WGS) entry which is preliminary data.</text>
</comment>
<dbReference type="EMBL" id="CAJOBC010001082">
    <property type="protein sequence ID" value="CAF3653894.1"/>
    <property type="molecule type" value="Genomic_DNA"/>
</dbReference>
<dbReference type="InterPro" id="IPR023394">
    <property type="entry name" value="Sec7_C_sf"/>
</dbReference>
<evidence type="ECO:0000256" key="2">
    <source>
        <dbReference type="ARBA" id="ARBA00022475"/>
    </source>
</evidence>
<dbReference type="InterPro" id="IPR000904">
    <property type="entry name" value="Sec7_dom"/>
</dbReference>
<dbReference type="PRINTS" id="PR00683">
    <property type="entry name" value="SPECTRINPH"/>
</dbReference>
<proteinExistence type="predicted"/>
<evidence type="ECO:0000256" key="5">
    <source>
        <dbReference type="SAM" id="MobiDB-lite"/>
    </source>
</evidence>
<evidence type="ECO:0000256" key="1">
    <source>
        <dbReference type="ARBA" id="ARBA00004236"/>
    </source>
</evidence>
<organism evidence="8 10">
    <name type="scientific">Didymodactylos carnosus</name>
    <dbReference type="NCBI Taxonomy" id="1234261"/>
    <lineage>
        <taxon>Eukaryota</taxon>
        <taxon>Metazoa</taxon>
        <taxon>Spiralia</taxon>
        <taxon>Gnathifera</taxon>
        <taxon>Rotifera</taxon>
        <taxon>Eurotatoria</taxon>
        <taxon>Bdelloidea</taxon>
        <taxon>Philodinida</taxon>
        <taxon>Philodinidae</taxon>
        <taxon>Didymodactylos</taxon>
    </lineage>
</organism>
<name>A0A813X8I7_9BILA</name>
<evidence type="ECO:0000256" key="3">
    <source>
        <dbReference type="ARBA" id="ARBA00022658"/>
    </source>
</evidence>
<dbReference type="EMBL" id="CAJNOQ010001082">
    <property type="protein sequence ID" value="CAF0866401.1"/>
    <property type="molecule type" value="Genomic_DNA"/>
</dbReference>
<comment type="subcellular location">
    <subcellularLocation>
        <location evidence="1">Cell membrane</location>
    </subcellularLocation>
</comment>
<feature type="compositionally biased region" description="Low complexity" evidence="5">
    <location>
        <begin position="407"/>
        <end position="416"/>
    </location>
</feature>
<feature type="domain" description="PH" evidence="6">
    <location>
        <begin position="171"/>
        <end position="286"/>
    </location>
</feature>
<dbReference type="Proteomes" id="UP000663829">
    <property type="component" value="Unassembled WGS sequence"/>
</dbReference>
<dbReference type="InterPro" id="IPR041681">
    <property type="entry name" value="PH_9"/>
</dbReference>
<dbReference type="Proteomes" id="UP000681722">
    <property type="component" value="Unassembled WGS sequence"/>
</dbReference>
<keyword evidence="10" id="KW-1185">Reference proteome</keyword>
<dbReference type="SUPFAM" id="SSF50729">
    <property type="entry name" value="PH domain-like"/>
    <property type="match status" value="1"/>
</dbReference>
<evidence type="ECO:0000259" key="7">
    <source>
        <dbReference type="PROSITE" id="PS50190"/>
    </source>
</evidence>
<dbReference type="SUPFAM" id="SSF48425">
    <property type="entry name" value="Sec7 domain"/>
    <property type="match status" value="1"/>
</dbReference>
<dbReference type="PANTHER" id="PTHR10663">
    <property type="entry name" value="GUANYL-NUCLEOTIDE EXCHANGE FACTOR"/>
    <property type="match status" value="1"/>
</dbReference>
<sequence>MKDPIGNEFNQLVAEEYLKLFDFQGDTLDRALRKFVKQFAIIGEAQDRERVLHFFATRYLDCNPTTFSSIDACHMLTCAIMLLNTDLHDPKNPKKMKFEEFSDNLKDLNDGIDFSKDLLKSLYNAIKSEPLMNQTIDSEDYNIARSLGGPAHGYSNFVNPFLEIPDPSKTVEYMQGYVNRKCCIEPDGKRTPFMRRSWKTFYASLRDMVLYLHKNDSQTDTKIILCDNSISNAIRVHHALATEAKEYTKKQHVFRLRTADWAEYLFQTSDHELLKKWVNAINFVAATFSSPPLPPAIDSTFRFQRPLLPSVETRFTIFEQFEFISNQITEIKKQLQELKSPEKQVIVQSGKQREILDNKDKIDYLEYELTRYETYADRLHQHFEELNLDHTGSPKFIHSTLITTSFNNNNNNNQNAHYHHHQHHHQNNNNNSNSTSVSSASDNDGSGIVNQIVPYNKSENFTGPIEPMSFYHQTNNSSNRFQQHQILPTRNTTNRSHNQYAQYQKKPYYQQNNRYSYLMAVQNNPIMKEHML</sequence>
<dbReference type="GO" id="GO:0005886">
    <property type="term" value="C:plasma membrane"/>
    <property type="evidence" value="ECO:0007669"/>
    <property type="project" value="UniProtKB-SubCell"/>
</dbReference>
<dbReference type="InterPro" id="IPR035999">
    <property type="entry name" value="Sec7_dom_sf"/>
</dbReference>
<dbReference type="OrthoDB" id="2157641at2759"/>
<protein>
    <submittedName>
        <fullName evidence="8">Uncharacterized protein</fullName>
    </submittedName>
</protein>
<dbReference type="PANTHER" id="PTHR10663:SF376">
    <property type="entry name" value="PH AND SEC7 DOMAIN-CONTAINING PROTEIN"/>
    <property type="match status" value="1"/>
</dbReference>
<dbReference type="GO" id="GO:0032012">
    <property type="term" value="P:regulation of ARF protein signal transduction"/>
    <property type="evidence" value="ECO:0007669"/>
    <property type="project" value="InterPro"/>
</dbReference>
<reference evidence="8" key="1">
    <citation type="submission" date="2021-02" db="EMBL/GenBank/DDBJ databases">
        <authorList>
            <person name="Nowell W R."/>
        </authorList>
    </citation>
    <scope>NUCLEOTIDE SEQUENCE</scope>
</reference>
<evidence type="ECO:0000259" key="6">
    <source>
        <dbReference type="PROSITE" id="PS50003"/>
    </source>
</evidence>
<dbReference type="FunFam" id="2.30.29.30:FF:000267">
    <property type="entry name" value="PH and SEC7 domain-containing protein 4"/>
    <property type="match status" value="1"/>
</dbReference>
<dbReference type="AlphaFoldDB" id="A0A813X8I7"/>
<evidence type="ECO:0000313" key="9">
    <source>
        <dbReference type="EMBL" id="CAF3653894.1"/>
    </source>
</evidence>
<dbReference type="CDD" id="cd13295">
    <property type="entry name" value="PH_EFA6"/>
    <property type="match status" value="1"/>
</dbReference>
<dbReference type="Gene3D" id="1.10.1000.11">
    <property type="entry name" value="Arf Nucleotide-binding Site Opener,domain 2"/>
    <property type="match status" value="1"/>
</dbReference>
<dbReference type="FunFam" id="1.10.1000.11:FF:000002">
    <property type="entry name" value="Cytohesin 1"/>
    <property type="match status" value="1"/>
</dbReference>
<dbReference type="Pfam" id="PF15410">
    <property type="entry name" value="PH_9"/>
    <property type="match status" value="1"/>
</dbReference>
<dbReference type="Gene3D" id="2.30.29.30">
    <property type="entry name" value="Pleckstrin-homology domain (PH domain)/Phosphotyrosine-binding domain (PTB)"/>
    <property type="match status" value="1"/>
</dbReference>
<dbReference type="PROSITE" id="PS50003">
    <property type="entry name" value="PH_DOMAIN"/>
    <property type="match status" value="1"/>
</dbReference>
<dbReference type="GO" id="GO:0005543">
    <property type="term" value="F:phospholipid binding"/>
    <property type="evidence" value="ECO:0007669"/>
    <property type="project" value="InterPro"/>
</dbReference>
<keyword evidence="4" id="KW-0472">Membrane</keyword>
<feature type="region of interest" description="Disordered" evidence="5">
    <location>
        <begin position="407"/>
        <end position="450"/>
    </location>
</feature>
<accession>A0A813X8I7</accession>
<dbReference type="InterPro" id="IPR011993">
    <property type="entry name" value="PH-like_dom_sf"/>
</dbReference>
<evidence type="ECO:0000313" key="8">
    <source>
        <dbReference type="EMBL" id="CAF0866401.1"/>
    </source>
</evidence>
<keyword evidence="3" id="KW-0344">Guanine-nucleotide releasing factor</keyword>
<gene>
    <name evidence="8" type="ORF">GPM918_LOCUS6862</name>
    <name evidence="9" type="ORF">SRO942_LOCUS6862</name>
</gene>
<dbReference type="CDD" id="cd00171">
    <property type="entry name" value="Sec7"/>
    <property type="match status" value="1"/>
</dbReference>
<dbReference type="InterPro" id="IPR001605">
    <property type="entry name" value="PH_dom-spectrin-type"/>
</dbReference>
<dbReference type="InterPro" id="IPR001849">
    <property type="entry name" value="PH_domain"/>
</dbReference>
<feature type="compositionally biased region" description="Polar residues" evidence="5">
    <location>
        <begin position="434"/>
        <end position="444"/>
    </location>
</feature>
<keyword evidence="2" id="KW-1003">Cell membrane</keyword>
<dbReference type="GO" id="GO:0005085">
    <property type="term" value="F:guanyl-nucleotide exchange factor activity"/>
    <property type="evidence" value="ECO:0007669"/>
    <property type="project" value="UniProtKB-KW"/>
</dbReference>
<dbReference type="Pfam" id="PF01369">
    <property type="entry name" value="Sec7"/>
    <property type="match status" value="1"/>
</dbReference>
<dbReference type="SMART" id="SM00233">
    <property type="entry name" value="PH"/>
    <property type="match status" value="1"/>
</dbReference>
<feature type="compositionally biased region" description="Basic residues" evidence="5">
    <location>
        <begin position="417"/>
        <end position="426"/>
    </location>
</feature>
<dbReference type="PROSITE" id="PS50190">
    <property type="entry name" value="SEC7"/>
    <property type="match status" value="1"/>
</dbReference>
<feature type="domain" description="SEC7" evidence="7">
    <location>
        <begin position="1"/>
        <end position="129"/>
    </location>
</feature>